<gene>
    <name evidence="2" type="ORF">HJG60_011308</name>
</gene>
<name>A0A833ZWL9_9CHIR</name>
<comment type="caution">
    <text evidence="2">The sequence shown here is derived from an EMBL/GenBank/DDBJ whole genome shotgun (WGS) entry which is preliminary data.</text>
</comment>
<feature type="transmembrane region" description="Helical" evidence="1">
    <location>
        <begin position="98"/>
        <end position="118"/>
    </location>
</feature>
<evidence type="ECO:0000313" key="2">
    <source>
        <dbReference type="EMBL" id="KAF6104352.1"/>
    </source>
</evidence>
<keyword evidence="1" id="KW-0472">Membrane</keyword>
<dbReference type="Proteomes" id="UP000664940">
    <property type="component" value="Unassembled WGS sequence"/>
</dbReference>
<organism evidence="2 3">
    <name type="scientific">Phyllostomus discolor</name>
    <name type="common">pale spear-nosed bat</name>
    <dbReference type="NCBI Taxonomy" id="89673"/>
    <lineage>
        <taxon>Eukaryota</taxon>
        <taxon>Metazoa</taxon>
        <taxon>Chordata</taxon>
        <taxon>Craniata</taxon>
        <taxon>Vertebrata</taxon>
        <taxon>Euteleostomi</taxon>
        <taxon>Mammalia</taxon>
        <taxon>Eutheria</taxon>
        <taxon>Laurasiatheria</taxon>
        <taxon>Chiroptera</taxon>
        <taxon>Yangochiroptera</taxon>
        <taxon>Phyllostomidae</taxon>
        <taxon>Phyllostominae</taxon>
        <taxon>Phyllostomus</taxon>
    </lineage>
</organism>
<reference evidence="2 3" key="1">
    <citation type="journal article" date="2020" name="Nature">
        <title>Six reference-quality genomes reveal evolution of bat adaptations.</title>
        <authorList>
            <person name="Jebb D."/>
            <person name="Huang Z."/>
            <person name="Pippel M."/>
            <person name="Hughes G.M."/>
            <person name="Lavrichenko K."/>
            <person name="Devanna P."/>
            <person name="Winkler S."/>
            <person name="Jermiin L.S."/>
            <person name="Skirmuntt E.C."/>
            <person name="Katzourakis A."/>
            <person name="Burkitt-Gray L."/>
            <person name="Ray D.A."/>
            <person name="Sullivan K.A.M."/>
            <person name="Roscito J.G."/>
            <person name="Kirilenko B.M."/>
            <person name="Davalos L.M."/>
            <person name="Corthals A.P."/>
            <person name="Power M.L."/>
            <person name="Jones G."/>
            <person name="Ransome R.D."/>
            <person name="Dechmann D.K.N."/>
            <person name="Locatelli A.G."/>
            <person name="Puechmaille S.J."/>
            <person name="Fedrigo O."/>
            <person name="Jarvis E.D."/>
            <person name="Hiller M."/>
            <person name="Vernes S.C."/>
            <person name="Myers E.W."/>
            <person name="Teeling E.C."/>
        </authorList>
    </citation>
    <scope>NUCLEOTIDE SEQUENCE [LARGE SCALE GENOMIC DNA]</scope>
    <source>
        <strain evidence="2">Bat1K_MPI-CBG_1</strain>
    </source>
</reference>
<dbReference type="EMBL" id="JABVXQ010000006">
    <property type="protein sequence ID" value="KAF6104352.1"/>
    <property type="molecule type" value="Genomic_DNA"/>
</dbReference>
<dbReference type="AlphaFoldDB" id="A0A833ZWL9"/>
<keyword evidence="1" id="KW-0812">Transmembrane</keyword>
<protein>
    <submittedName>
        <fullName evidence="2">Uncharacterized protein</fullName>
    </submittedName>
</protein>
<keyword evidence="1" id="KW-1133">Transmembrane helix</keyword>
<accession>A0A833ZWL9</accession>
<sequence length="123" mass="13314">MEVEQVPCSSLLLPNYPLLLPSKNLLSDRGIGNLGTSCSCRPYSPLHSPCSCKNLVPVLLSVSATLLPFQFSVILIPVQMMLPGSWLLSMLATLKDSIIFSIVLATTLVITLNLSLLMTQTLL</sequence>
<evidence type="ECO:0000256" key="1">
    <source>
        <dbReference type="SAM" id="Phobius"/>
    </source>
</evidence>
<proteinExistence type="predicted"/>
<evidence type="ECO:0000313" key="3">
    <source>
        <dbReference type="Proteomes" id="UP000664940"/>
    </source>
</evidence>
<feature type="transmembrane region" description="Helical" evidence="1">
    <location>
        <begin position="55"/>
        <end position="78"/>
    </location>
</feature>